<sequence>MLPSGHILAEPVTLKDGWRSESRGALQRFAAHGFVVTSITIHKNHTSIFQLTAHLSSRIVWALGVKPLTILQCSFALTICD</sequence>
<evidence type="ECO:0000313" key="2">
    <source>
        <dbReference type="Proteomes" id="UP000271098"/>
    </source>
</evidence>
<reference evidence="1 2" key="2">
    <citation type="submission" date="2018-11" db="EMBL/GenBank/DDBJ databases">
        <authorList>
            <consortium name="Pathogen Informatics"/>
        </authorList>
    </citation>
    <scope>NUCLEOTIDE SEQUENCE [LARGE SCALE GENOMIC DNA]</scope>
</reference>
<reference evidence="3" key="1">
    <citation type="submission" date="2016-06" db="UniProtKB">
        <authorList>
            <consortium name="WormBaseParasite"/>
        </authorList>
    </citation>
    <scope>IDENTIFICATION</scope>
</reference>
<dbReference type="EMBL" id="UYRT01085748">
    <property type="protein sequence ID" value="VDN30530.1"/>
    <property type="molecule type" value="Genomic_DNA"/>
</dbReference>
<dbReference type="WBParaSite" id="GPUH_0001785401-mRNA-1">
    <property type="protein sequence ID" value="GPUH_0001785401-mRNA-1"/>
    <property type="gene ID" value="GPUH_0001785401"/>
</dbReference>
<proteinExistence type="predicted"/>
<dbReference type="Proteomes" id="UP000271098">
    <property type="component" value="Unassembled WGS sequence"/>
</dbReference>
<keyword evidence="2" id="KW-1185">Reference proteome</keyword>
<gene>
    <name evidence="1" type="ORF">GPUH_LOCUS17829</name>
</gene>
<protein>
    <submittedName>
        <fullName evidence="3">Transposase</fullName>
    </submittedName>
</protein>
<accession>A0A183EA38</accession>
<name>A0A183EA38_9BILA</name>
<evidence type="ECO:0000313" key="1">
    <source>
        <dbReference type="EMBL" id="VDN30530.1"/>
    </source>
</evidence>
<dbReference type="AlphaFoldDB" id="A0A183EA38"/>
<evidence type="ECO:0000313" key="3">
    <source>
        <dbReference type="WBParaSite" id="GPUH_0001785401-mRNA-1"/>
    </source>
</evidence>
<organism evidence="3">
    <name type="scientific">Gongylonema pulchrum</name>
    <dbReference type="NCBI Taxonomy" id="637853"/>
    <lineage>
        <taxon>Eukaryota</taxon>
        <taxon>Metazoa</taxon>
        <taxon>Ecdysozoa</taxon>
        <taxon>Nematoda</taxon>
        <taxon>Chromadorea</taxon>
        <taxon>Rhabditida</taxon>
        <taxon>Spirurina</taxon>
        <taxon>Spiruromorpha</taxon>
        <taxon>Spiruroidea</taxon>
        <taxon>Gongylonematidae</taxon>
        <taxon>Gongylonema</taxon>
    </lineage>
</organism>